<name>A0ABV7LAG2_9HYPH</name>
<evidence type="ECO:0000256" key="1">
    <source>
        <dbReference type="SAM" id="Phobius"/>
    </source>
</evidence>
<evidence type="ECO:0000313" key="3">
    <source>
        <dbReference type="Proteomes" id="UP001595536"/>
    </source>
</evidence>
<accession>A0ABV7LAG2</accession>
<reference evidence="3" key="1">
    <citation type="journal article" date="2019" name="Int. J. Syst. Evol. Microbiol.">
        <title>The Global Catalogue of Microorganisms (GCM) 10K type strain sequencing project: providing services to taxonomists for standard genome sequencing and annotation.</title>
        <authorList>
            <consortium name="The Broad Institute Genomics Platform"/>
            <consortium name="The Broad Institute Genome Sequencing Center for Infectious Disease"/>
            <person name="Wu L."/>
            <person name="Ma J."/>
        </authorList>
    </citation>
    <scope>NUCLEOTIDE SEQUENCE [LARGE SCALE GENOMIC DNA]</scope>
    <source>
        <strain evidence="3">CCM 7941</strain>
    </source>
</reference>
<dbReference type="Proteomes" id="UP001595536">
    <property type="component" value="Unassembled WGS sequence"/>
</dbReference>
<protein>
    <submittedName>
        <fullName evidence="2">Uncharacterized protein</fullName>
    </submittedName>
</protein>
<keyword evidence="1" id="KW-1133">Transmembrane helix</keyword>
<evidence type="ECO:0000313" key="2">
    <source>
        <dbReference type="EMBL" id="MFC3264771.1"/>
    </source>
</evidence>
<proteinExistence type="predicted"/>
<keyword evidence="1" id="KW-0812">Transmembrane</keyword>
<organism evidence="2 3">
    <name type="scientific">Camelimonas abortus</name>
    <dbReference type="NCBI Taxonomy" id="1017184"/>
    <lineage>
        <taxon>Bacteria</taxon>
        <taxon>Pseudomonadati</taxon>
        <taxon>Pseudomonadota</taxon>
        <taxon>Alphaproteobacteria</taxon>
        <taxon>Hyphomicrobiales</taxon>
        <taxon>Chelatococcaceae</taxon>
        <taxon>Camelimonas</taxon>
    </lineage>
</organism>
<dbReference type="RefSeq" id="WP_376828741.1">
    <property type="nucleotide sequence ID" value="NZ_JBHLWR010000004.1"/>
</dbReference>
<feature type="transmembrane region" description="Helical" evidence="1">
    <location>
        <begin position="32"/>
        <end position="51"/>
    </location>
</feature>
<gene>
    <name evidence="2" type="ORF">ACFOEX_00160</name>
</gene>
<keyword evidence="1" id="KW-0472">Membrane</keyword>
<sequence length="52" mass="5405">MPPALRPAPARALPQPQPPGFSLLRASLAGRLLVAALFCALIWAAIAGALWT</sequence>
<dbReference type="EMBL" id="JBHRUV010000002">
    <property type="protein sequence ID" value="MFC3264771.1"/>
    <property type="molecule type" value="Genomic_DNA"/>
</dbReference>
<comment type="caution">
    <text evidence="2">The sequence shown here is derived from an EMBL/GenBank/DDBJ whole genome shotgun (WGS) entry which is preliminary data.</text>
</comment>
<keyword evidence="3" id="KW-1185">Reference proteome</keyword>